<comment type="similarity">
    <text evidence="1">Belongs to the ankyrin SOCS box (ASB) family.</text>
</comment>
<keyword evidence="7" id="KW-1185">Reference proteome</keyword>
<evidence type="ECO:0000313" key="6">
    <source>
        <dbReference type="EMBL" id="VAH74564.1"/>
    </source>
</evidence>
<dbReference type="OMA" id="CAPGPAK"/>
<dbReference type="PANTHER" id="PTHR24136:SF54">
    <property type="match status" value="1"/>
</dbReference>
<protein>
    <submittedName>
        <fullName evidence="6">Uncharacterized protein</fullName>
    </submittedName>
</protein>
<keyword evidence="3 4" id="KW-0040">ANK repeat</keyword>
<organism evidence="6 7">
    <name type="scientific">Triticum turgidum subsp. durum</name>
    <name type="common">Durum wheat</name>
    <name type="synonym">Triticum durum</name>
    <dbReference type="NCBI Taxonomy" id="4567"/>
    <lineage>
        <taxon>Eukaryota</taxon>
        <taxon>Viridiplantae</taxon>
        <taxon>Streptophyta</taxon>
        <taxon>Embryophyta</taxon>
        <taxon>Tracheophyta</taxon>
        <taxon>Spermatophyta</taxon>
        <taxon>Magnoliopsida</taxon>
        <taxon>Liliopsida</taxon>
        <taxon>Poales</taxon>
        <taxon>Poaceae</taxon>
        <taxon>BOP clade</taxon>
        <taxon>Pooideae</taxon>
        <taxon>Triticodae</taxon>
        <taxon>Triticeae</taxon>
        <taxon>Triticinae</taxon>
        <taxon>Triticum</taxon>
    </lineage>
</organism>
<dbReference type="GO" id="GO:0016567">
    <property type="term" value="P:protein ubiquitination"/>
    <property type="evidence" value="ECO:0007669"/>
    <property type="project" value="TreeGrafter"/>
</dbReference>
<dbReference type="Gramene" id="TRITD3Bv1G062220.7">
    <property type="protein sequence ID" value="TRITD3Bv1G062220.7"/>
    <property type="gene ID" value="TRITD3Bv1G062220"/>
</dbReference>
<evidence type="ECO:0000313" key="7">
    <source>
        <dbReference type="Proteomes" id="UP000324705"/>
    </source>
</evidence>
<evidence type="ECO:0000256" key="4">
    <source>
        <dbReference type="PROSITE-ProRule" id="PRU00023"/>
    </source>
</evidence>
<dbReference type="PROSITE" id="PS50297">
    <property type="entry name" value="ANK_REP_REGION"/>
    <property type="match status" value="1"/>
</dbReference>
<dbReference type="AlphaFoldDB" id="A0A9R1RZ59"/>
<dbReference type="EMBL" id="LT934116">
    <property type="protein sequence ID" value="VAH74564.1"/>
    <property type="molecule type" value="Genomic_DNA"/>
</dbReference>
<gene>
    <name evidence="6" type="ORF">TRITD_3Bv1G062220</name>
</gene>
<dbReference type="Gene3D" id="1.25.40.20">
    <property type="entry name" value="Ankyrin repeat-containing domain"/>
    <property type="match status" value="1"/>
</dbReference>
<feature type="repeat" description="ANK" evidence="4">
    <location>
        <begin position="162"/>
        <end position="194"/>
    </location>
</feature>
<sequence length="535" mass="60086">MEIMHKATESAYDEDNGKGKDVSSTEENDPWNPSYRCAPRPCKDLTDNVKLMKEVLREKHVLFAVSRATQTIVPDRTPQSVNDAFVNKLPRLVPILEKDSVRLFLNLFKHDSVGLAWGFVMTPQTFNQMIVQNALRCAKVALEGKAPELNGHRANPNYMNSRGYFPLHQAAEMFSADMIKLLFHYGASANLRTSGPEVIEGLLPLHVAVENACQHKFLEENLLPDKENTDYVYRLIQLVCLPEMKIFLDTVRLIAERTDDLVAEVWKYIKDGKLAETAVLLLAAQKKIRMGSCLKPDGYSKADGFAVLSNLCTEDAVAIDLKITQNRVGKKQQLKAEKNLRRMALMLVIAISEAGEALDSYIRAHPEVPNAMQVAHVEVLKGVSSILKNHGFCPTGECINIENLRPYDQQSSRLSDEELPNKHGYATADKEAARKKQPRGWMLEHARRSFIPCWKSVLSSTKLEAKASPFSPLIELKSMRETQEIWNKSAAERSSSVPTKNLGLLGRVPQLTSSYQSRRLFCTATLTAFKLLKHA</sequence>
<proteinExistence type="inferred from homology"/>
<feature type="region of interest" description="Disordered" evidence="5">
    <location>
        <begin position="410"/>
        <end position="438"/>
    </location>
</feature>
<accession>A0A9R1RZ59</accession>
<name>A0A9R1RZ59_TRITD</name>
<dbReference type="Pfam" id="PF00023">
    <property type="entry name" value="Ank"/>
    <property type="match status" value="1"/>
</dbReference>
<evidence type="ECO:0000256" key="5">
    <source>
        <dbReference type="SAM" id="MobiDB-lite"/>
    </source>
</evidence>
<dbReference type="InterPro" id="IPR036770">
    <property type="entry name" value="Ankyrin_rpt-contain_sf"/>
</dbReference>
<evidence type="ECO:0000256" key="1">
    <source>
        <dbReference type="ARBA" id="ARBA00005949"/>
    </source>
</evidence>
<feature type="region of interest" description="Disordered" evidence="5">
    <location>
        <begin position="1"/>
        <end position="35"/>
    </location>
</feature>
<keyword evidence="2" id="KW-0677">Repeat</keyword>
<dbReference type="GO" id="GO:0045732">
    <property type="term" value="P:positive regulation of protein catabolic process"/>
    <property type="evidence" value="ECO:0007669"/>
    <property type="project" value="TreeGrafter"/>
</dbReference>
<dbReference type="Proteomes" id="UP000324705">
    <property type="component" value="Chromosome 3B"/>
</dbReference>
<reference evidence="6 7" key="1">
    <citation type="submission" date="2017-09" db="EMBL/GenBank/DDBJ databases">
        <authorList>
            <consortium name="International Durum Wheat Genome Sequencing Consortium (IDWGSC)"/>
            <person name="Milanesi L."/>
        </authorList>
    </citation>
    <scope>NUCLEOTIDE SEQUENCE [LARGE SCALE GENOMIC DNA]</scope>
    <source>
        <strain evidence="7">cv. Svevo</strain>
    </source>
</reference>
<dbReference type="InterPro" id="IPR002110">
    <property type="entry name" value="Ankyrin_rpt"/>
</dbReference>
<dbReference type="SUPFAM" id="SSF48403">
    <property type="entry name" value="Ankyrin repeat"/>
    <property type="match status" value="1"/>
</dbReference>
<dbReference type="PROSITE" id="PS50088">
    <property type="entry name" value="ANK_REPEAT"/>
    <property type="match status" value="1"/>
</dbReference>
<evidence type="ECO:0000256" key="2">
    <source>
        <dbReference type="ARBA" id="ARBA00022737"/>
    </source>
</evidence>
<evidence type="ECO:0000256" key="3">
    <source>
        <dbReference type="ARBA" id="ARBA00023043"/>
    </source>
</evidence>
<dbReference type="PANTHER" id="PTHR24136">
    <property type="entry name" value="SOWAH (DROSOPHILA) HOMOLOG"/>
    <property type="match status" value="1"/>
</dbReference>
<dbReference type="InterPro" id="IPR051573">
    <property type="entry name" value="Ankyrin-SOCS_box_domain"/>
</dbReference>